<evidence type="ECO:0000313" key="4">
    <source>
        <dbReference type="Proteomes" id="UP000030106"/>
    </source>
</evidence>
<dbReference type="STRING" id="1245745.A0A0A2VM82"/>
<dbReference type="HOGENOM" id="CLU_1377883_0_0_1"/>
<proteinExistence type="predicted"/>
<evidence type="ECO:0000256" key="1">
    <source>
        <dbReference type="SAM" id="MobiDB-lite"/>
    </source>
</evidence>
<comment type="caution">
    <text evidence="3">The sequence shown here is derived from an EMBL/GenBank/DDBJ whole genome shotgun (WGS) entry which is preliminary data.</text>
</comment>
<dbReference type="EMBL" id="ANFO01000512">
    <property type="protein sequence ID" value="KGQ09016.1"/>
    <property type="molecule type" value="Genomic_DNA"/>
</dbReference>
<accession>A0A0A2VM82</accession>
<name>A0A0A2VM82_BEABA</name>
<keyword evidence="2" id="KW-0812">Transmembrane</keyword>
<gene>
    <name evidence="3" type="ORF">BBAD15_g5648</name>
</gene>
<protein>
    <submittedName>
        <fullName evidence="3">RNA polymerase II holoenzyme cyclin-like subunit</fullName>
    </submittedName>
</protein>
<keyword evidence="2" id="KW-1133">Transmembrane helix</keyword>
<keyword evidence="2" id="KW-0472">Membrane</keyword>
<feature type="transmembrane region" description="Helical" evidence="2">
    <location>
        <begin position="117"/>
        <end position="142"/>
    </location>
</feature>
<organism evidence="3 4">
    <name type="scientific">Beauveria bassiana D1-5</name>
    <dbReference type="NCBI Taxonomy" id="1245745"/>
    <lineage>
        <taxon>Eukaryota</taxon>
        <taxon>Fungi</taxon>
        <taxon>Dikarya</taxon>
        <taxon>Ascomycota</taxon>
        <taxon>Pezizomycotina</taxon>
        <taxon>Sordariomycetes</taxon>
        <taxon>Hypocreomycetidae</taxon>
        <taxon>Hypocreales</taxon>
        <taxon>Cordycipitaceae</taxon>
        <taxon>Beauveria</taxon>
    </lineage>
</organism>
<reference evidence="3 4" key="1">
    <citation type="submission" date="2012-10" db="EMBL/GenBank/DDBJ databases">
        <title>Genome sequencing and analysis of entomopathogenic fungi Beauveria bassiana D1-5.</title>
        <authorList>
            <person name="Li Q."/>
            <person name="Wang L."/>
            <person name="Zhang Z."/>
            <person name="Wang Q."/>
            <person name="Ren J."/>
            <person name="Wang M."/>
            <person name="Xu W."/>
            <person name="Wang J."/>
            <person name="Lu Y."/>
            <person name="Du Q."/>
            <person name="Sun Z."/>
        </authorList>
    </citation>
    <scope>NUCLEOTIDE SEQUENCE [LARGE SCALE GENOMIC DNA]</scope>
    <source>
        <strain evidence="3 4">D1-5</strain>
    </source>
</reference>
<dbReference type="AlphaFoldDB" id="A0A0A2VM82"/>
<sequence length="198" mass="21946">MTPGGGAIHGLPLPPPVISGQEAREKQQEARITRVQHFAAWLAESTVDIASMVDATQEIISFYECYEKLFRSVRVCNVTGTLYGNFGDGPYWHPRSLEGHFRRPTTGCLSFLQPAGYIFSLIELCFIPSAAAAATVVLLVTADRPTSGKNVMRRRRSPERMFVITPGKHLRSTISEPIVSLGNPLKREPRAFNVEESM</sequence>
<evidence type="ECO:0000313" key="3">
    <source>
        <dbReference type="EMBL" id="KGQ09016.1"/>
    </source>
</evidence>
<feature type="region of interest" description="Disordered" evidence="1">
    <location>
        <begin position="1"/>
        <end position="25"/>
    </location>
</feature>
<dbReference type="Proteomes" id="UP000030106">
    <property type="component" value="Unassembled WGS sequence"/>
</dbReference>
<evidence type="ECO:0000256" key="2">
    <source>
        <dbReference type="SAM" id="Phobius"/>
    </source>
</evidence>